<keyword evidence="1" id="KW-1133">Transmembrane helix</keyword>
<feature type="transmembrane region" description="Helical" evidence="1">
    <location>
        <begin position="99"/>
        <end position="125"/>
    </location>
</feature>
<keyword evidence="1" id="KW-0472">Membrane</keyword>
<gene>
    <name evidence="2" type="ORF">NCTC13532_03479</name>
</gene>
<proteinExistence type="predicted"/>
<evidence type="ECO:0000313" key="3">
    <source>
        <dbReference type="Proteomes" id="UP000254282"/>
    </source>
</evidence>
<dbReference type="STRING" id="254.SAMN05421682_10529"/>
<feature type="transmembrane region" description="Helical" evidence="1">
    <location>
        <begin position="21"/>
        <end position="43"/>
    </location>
</feature>
<reference evidence="2 3" key="1">
    <citation type="submission" date="2018-06" db="EMBL/GenBank/DDBJ databases">
        <authorList>
            <consortium name="Pathogen Informatics"/>
            <person name="Doyle S."/>
        </authorList>
    </citation>
    <scope>NUCLEOTIDE SEQUENCE [LARGE SCALE GENOMIC DNA]</scope>
    <source>
        <strain evidence="2 3">NCTC13532</strain>
    </source>
</reference>
<feature type="transmembrane region" description="Helical" evidence="1">
    <location>
        <begin position="55"/>
        <end position="78"/>
    </location>
</feature>
<keyword evidence="1" id="KW-0812">Transmembrane</keyword>
<dbReference type="EMBL" id="UFVR01000004">
    <property type="protein sequence ID" value="SUX47887.1"/>
    <property type="molecule type" value="Genomic_DNA"/>
</dbReference>
<organism evidence="2 3">
    <name type="scientific">Chryseobacterium indoltheticum</name>
    <dbReference type="NCBI Taxonomy" id="254"/>
    <lineage>
        <taxon>Bacteria</taxon>
        <taxon>Pseudomonadati</taxon>
        <taxon>Bacteroidota</taxon>
        <taxon>Flavobacteriia</taxon>
        <taxon>Flavobacteriales</taxon>
        <taxon>Weeksellaceae</taxon>
        <taxon>Chryseobacterium group</taxon>
        <taxon>Chryseobacterium</taxon>
    </lineage>
</organism>
<sequence length="128" mass="15043">MSSSSSLTESQIREWWNEKRYLYNLGLFISGIIAFVLFVIVGVNLIMPYDEDFEITLFTIFFQGIGYLVMISFANLFYSLGVKHDLNYNKENTDDFRKNLFNLGFWFSVSLPFLVPLMGVISYFLNYY</sequence>
<evidence type="ECO:0000256" key="1">
    <source>
        <dbReference type="SAM" id="Phobius"/>
    </source>
</evidence>
<dbReference type="AlphaFoldDB" id="A0A381FN01"/>
<dbReference type="Proteomes" id="UP000254282">
    <property type="component" value="Unassembled WGS sequence"/>
</dbReference>
<name>A0A381FN01_9FLAO</name>
<dbReference type="RefSeq" id="WP_147293632.1">
    <property type="nucleotide sequence ID" value="NZ_UFVR01000004.1"/>
</dbReference>
<evidence type="ECO:0000313" key="2">
    <source>
        <dbReference type="EMBL" id="SUX47887.1"/>
    </source>
</evidence>
<protein>
    <submittedName>
        <fullName evidence="2">Uncharacterized protein</fullName>
    </submittedName>
</protein>
<accession>A0A381FN01</accession>